<dbReference type="Ensembl" id="ENSMGAT00000026968.1">
    <property type="protein sequence ID" value="ENSMGAP00000024882.1"/>
    <property type="gene ID" value="ENSMGAG00000017916.1"/>
</dbReference>
<dbReference type="Gene3D" id="2.30.29.110">
    <property type="match status" value="1"/>
</dbReference>
<sequence length="244" mass="26293">MSVAIQETLLDGATCRAVTAGQSVESRLLGLVERGGQHAIYVYTHRRMAITAEDVWLEKVIPIAEGFAVEEVIPDGDLHVIGSDVTVRICSEGDGLTVQLPFGSHTRTFLQEVSKCSRPGWMGPWAAWAGIKWGGCWRFIILKVLCYDIVCSVVGMQEPRLHLYSLLNLTHSSDALRHRSAASGGSAGGSNTSRQCCVTHLHAVQAEGQIEICSVYSGRPQGESCLLPHSVLALCSQFLGTGST</sequence>
<dbReference type="Proteomes" id="UP000001645">
    <property type="component" value="Chromosome 25"/>
</dbReference>
<dbReference type="Pfam" id="PF16776">
    <property type="entry name" value="INPP5B_PH"/>
    <property type="match status" value="1"/>
</dbReference>
<feature type="domain" description="INPP5B PH" evidence="1">
    <location>
        <begin position="2"/>
        <end position="117"/>
    </location>
</feature>
<evidence type="ECO:0000259" key="1">
    <source>
        <dbReference type="Pfam" id="PF16776"/>
    </source>
</evidence>
<reference evidence="2 3" key="1">
    <citation type="journal article" date="2010" name="PLoS Biol.">
        <title>Multi-platform next-generation sequencing of the domestic turkey (Meleagris gallopavo): genome assembly and analysis.</title>
        <authorList>
            <person name="Dalloul R.A."/>
            <person name="Long J.A."/>
            <person name="Zimin A.V."/>
            <person name="Aslam L."/>
            <person name="Beal K."/>
            <person name="Blomberg L.A."/>
            <person name="Bouffard P."/>
            <person name="Burt D.W."/>
            <person name="Crasta O."/>
            <person name="Crooijmans R.P."/>
            <person name="Cooper K."/>
            <person name="Coulombe R.A."/>
            <person name="De S."/>
            <person name="Delany M.E."/>
            <person name="Dodgson J.B."/>
            <person name="Dong J.J."/>
            <person name="Evans C."/>
            <person name="Frederickson K.M."/>
            <person name="Flicek P."/>
            <person name="Florea L."/>
            <person name="Folkerts O."/>
            <person name="Groenen M.A."/>
            <person name="Harkins T.T."/>
            <person name="Herrero J."/>
            <person name="Hoffmann S."/>
            <person name="Megens H.J."/>
            <person name="Jiang A."/>
            <person name="de Jong P."/>
            <person name="Kaiser P."/>
            <person name="Kim H."/>
            <person name="Kim K.W."/>
            <person name="Kim S."/>
            <person name="Langenberger D."/>
            <person name="Lee M.K."/>
            <person name="Lee T."/>
            <person name="Mane S."/>
            <person name="Marcais G."/>
            <person name="Marz M."/>
            <person name="McElroy A.P."/>
            <person name="Modise T."/>
            <person name="Nefedov M."/>
            <person name="Notredame C."/>
            <person name="Paton I.R."/>
            <person name="Payne W.S."/>
            <person name="Pertea G."/>
            <person name="Prickett D."/>
            <person name="Puiu D."/>
            <person name="Qioa D."/>
            <person name="Raineri E."/>
            <person name="Ruffier M."/>
            <person name="Salzberg S.L."/>
            <person name="Schatz M.C."/>
            <person name="Scheuring C."/>
            <person name="Schmidt C.J."/>
            <person name="Schroeder S."/>
            <person name="Searle S.M."/>
            <person name="Smith E.J."/>
            <person name="Smith J."/>
            <person name="Sonstegard T.S."/>
            <person name="Stadler P.F."/>
            <person name="Tafer H."/>
            <person name="Tu Z.J."/>
            <person name="Van Tassell C.P."/>
            <person name="Vilella A.J."/>
            <person name="Williams K.P."/>
            <person name="Yorke J.A."/>
            <person name="Zhang L."/>
            <person name="Zhang H.B."/>
            <person name="Zhang X."/>
            <person name="Zhang Y."/>
            <person name="Reed K.M."/>
        </authorList>
    </citation>
    <scope>NUCLEOTIDE SEQUENCE [LARGE SCALE GENOMIC DNA]</scope>
</reference>
<reference evidence="2" key="2">
    <citation type="submission" date="2025-08" db="UniProtKB">
        <authorList>
            <consortium name="Ensembl"/>
        </authorList>
    </citation>
    <scope>IDENTIFICATION</scope>
</reference>
<organism evidence="2 3">
    <name type="scientific">Meleagris gallopavo</name>
    <name type="common">Wild turkey</name>
    <dbReference type="NCBI Taxonomy" id="9103"/>
    <lineage>
        <taxon>Eukaryota</taxon>
        <taxon>Metazoa</taxon>
        <taxon>Chordata</taxon>
        <taxon>Craniata</taxon>
        <taxon>Vertebrata</taxon>
        <taxon>Euteleostomi</taxon>
        <taxon>Archelosauria</taxon>
        <taxon>Archosauria</taxon>
        <taxon>Dinosauria</taxon>
        <taxon>Saurischia</taxon>
        <taxon>Theropoda</taxon>
        <taxon>Coelurosauria</taxon>
        <taxon>Aves</taxon>
        <taxon>Neognathae</taxon>
        <taxon>Galloanserae</taxon>
        <taxon>Galliformes</taxon>
        <taxon>Phasianidae</taxon>
        <taxon>Meleagridinae</taxon>
        <taxon>Meleagris</taxon>
    </lineage>
</organism>
<evidence type="ECO:0000313" key="3">
    <source>
        <dbReference type="Proteomes" id="UP000001645"/>
    </source>
</evidence>
<protein>
    <recommendedName>
        <fullName evidence="1">INPP5B PH domain-containing protein</fullName>
    </recommendedName>
</protein>
<name>A0A803XZD6_MELGA</name>
<dbReference type="GeneTree" id="ENSGT00940000178211"/>
<proteinExistence type="predicted"/>
<evidence type="ECO:0000313" key="2">
    <source>
        <dbReference type="Ensembl" id="ENSMGAP00000024882.1"/>
    </source>
</evidence>
<accession>A0A803XZD6</accession>
<keyword evidence="3" id="KW-1185">Reference proteome</keyword>
<dbReference type="InterPro" id="IPR031896">
    <property type="entry name" value="INPP5B_PH_dom"/>
</dbReference>
<gene>
    <name evidence="2" type="primary">LOC104914317</name>
</gene>
<reference evidence="2" key="3">
    <citation type="submission" date="2025-09" db="UniProtKB">
        <authorList>
            <consortium name="Ensembl"/>
        </authorList>
    </citation>
    <scope>IDENTIFICATION</scope>
</reference>
<dbReference type="AlphaFoldDB" id="A0A803XZD6"/>
<dbReference type="InParanoid" id="A0A803XZD6"/>